<evidence type="ECO:0000313" key="3">
    <source>
        <dbReference type="Proteomes" id="UP001147653"/>
    </source>
</evidence>
<dbReference type="GO" id="GO:0005975">
    <property type="term" value="P:carbohydrate metabolic process"/>
    <property type="evidence" value="ECO:0007669"/>
    <property type="project" value="UniProtKB-ARBA"/>
</dbReference>
<feature type="domain" description="PKD" evidence="1">
    <location>
        <begin position="545"/>
        <end position="614"/>
    </location>
</feature>
<dbReference type="InterPro" id="IPR011042">
    <property type="entry name" value="6-blade_b-propeller_TolB-like"/>
</dbReference>
<comment type="caution">
    <text evidence="2">The sequence shown here is derived from an EMBL/GenBank/DDBJ whole genome shotgun (WGS) entry which is preliminary data.</text>
</comment>
<name>A0A9X3NED8_9ACTN</name>
<dbReference type="CDD" id="cd00146">
    <property type="entry name" value="PKD"/>
    <property type="match status" value="1"/>
</dbReference>
<gene>
    <name evidence="2" type="ORF">OJ997_33000</name>
</gene>
<dbReference type="InterPro" id="IPR022409">
    <property type="entry name" value="PKD/Chitinase_dom"/>
</dbReference>
<evidence type="ECO:0000259" key="1">
    <source>
        <dbReference type="PROSITE" id="PS50093"/>
    </source>
</evidence>
<dbReference type="SUPFAM" id="SSF50952">
    <property type="entry name" value="Soluble quinoprotein glucose dehydrogenase"/>
    <property type="match status" value="1"/>
</dbReference>
<sequence length="726" mass="78641">MAALGFFCALAGSAPAQPSPFPGQGEFQKVQLNDRPGEPMSLAVLPDGRVLHTARTGEVRIHNPRTGLNTLVINMADTAQNPKGLYQHDEEGLQGIAVDPNFEDNRWVYLYYSPKLNTPTDVVGTGINEGDAPETLTTPEDRARLALFAANPNSSYLQLSRFKFTNNKLQINTEQAILRVPVDRGLCCHVGGQIEFDYAGNLFLSTGDDTNPFFSAGYSPLDDQANRNPAFDARRTSGNTNDLRGKILRIRVNSDGSYVPTPGNLFQAGTPQTRAEIFAMGLRNPFRFAVNKKTSDVYVADYSPDANAADPLRGPAGQGRWMLIRRPGNYGWPFCATPDKPYIDYDFTPGAPAGEEFNCFAPTNDSRHNTGLRRLPQVVQPEVWYSYPAGDDGLFPVLLEQRGGDGIGPMGGPAYEFNKDNRSENRWPKAFDGHPLFYEWSRDYVKVFELNKPNGGQLKQLWNLFGPSGPLGPGGNAPGAGDIVQDNPMDMEFGPDGALYTLEYGDGFFSENPEAELARVDYVRGGEYTPIVKVSATPTNALVPPLTVRFSSAGTGDPDGDRISYAWDFDANGTIDSRVANPTYTYTQRGIYEATLRVQDTSGRAASASVRITVGNQAPRLAMTVVSTSPPFNFGDTVTYTVTVTDDQPVDCARVSVAYILGHDQHGHPQSSTAGCSGTISVPLDSSHAGQSNLAAVFVATYTDQPGGGETPQQGSVEVVLRPAAQ</sequence>
<organism evidence="2 3">
    <name type="scientific">Solirubrobacter phytolaccae</name>
    <dbReference type="NCBI Taxonomy" id="1404360"/>
    <lineage>
        <taxon>Bacteria</taxon>
        <taxon>Bacillati</taxon>
        <taxon>Actinomycetota</taxon>
        <taxon>Thermoleophilia</taxon>
        <taxon>Solirubrobacterales</taxon>
        <taxon>Solirubrobacteraceae</taxon>
        <taxon>Solirubrobacter</taxon>
    </lineage>
</organism>
<dbReference type="Pfam" id="PF07995">
    <property type="entry name" value="GSDH"/>
    <property type="match status" value="1"/>
</dbReference>
<dbReference type="EMBL" id="JAPDDP010000101">
    <property type="protein sequence ID" value="MDA0185170.1"/>
    <property type="molecule type" value="Genomic_DNA"/>
</dbReference>
<evidence type="ECO:0000313" key="2">
    <source>
        <dbReference type="EMBL" id="MDA0185170.1"/>
    </source>
</evidence>
<dbReference type="InterPro" id="IPR013783">
    <property type="entry name" value="Ig-like_fold"/>
</dbReference>
<dbReference type="PANTHER" id="PTHR19328:SF75">
    <property type="entry name" value="ALDOSE SUGAR DEHYDROGENASE YLII"/>
    <property type="match status" value="1"/>
</dbReference>
<dbReference type="PANTHER" id="PTHR19328">
    <property type="entry name" value="HEDGEHOG-INTERACTING PROTEIN"/>
    <property type="match status" value="1"/>
</dbReference>
<dbReference type="InterPro" id="IPR000601">
    <property type="entry name" value="PKD_dom"/>
</dbReference>
<dbReference type="Gene3D" id="2.120.10.30">
    <property type="entry name" value="TolB, C-terminal domain"/>
    <property type="match status" value="1"/>
</dbReference>
<dbReference type="InterPro" id="IPR011041">
    <property type="entry name" value="Quinoprot_gluc/sorb_DH_b-prop"/>
</dbReference>
<keyword evidence="3" id="KW-1185">Reference proteome</keyword>
<dbReference type="PROSITE" id="PS50093">
    <property type="entry name" value="PKD"/>
    <property type="match status" value="1"/>
</dbReference>
<dbReference type="InterPro" id="IPR035986">
    <property type="entry name" value="PKD_dom_sf"/>
</dbReference>
<dbReference type="SMART" id="SM00089">
    <property type="entry name" value="PKD"/>
    <property type="match status" value="1"/>
</dbReference>
<protein>
    <submittedName>
        <fullName evidence="2">PQQ-dependent sugar dehydrogenase</fullName>
    </submittedName>
</protein>
<reference evidence="2" key="1">
    <citation type="submission" date="2022-10" db="EMBL/GenBank/DDBJ databases">
        <title>The WGS of Solirubrobacter phytolaccae KCTC 29190.</title>
        <authorList>
            <person name="Jiang Z."/>
        </authorList>
    </citation>
    <scope>NUCLEOTIDE SEQUENCE</scope>
    <source>
        <strain evidence="2">KCTC 29190</strain>
    </source>
</reference>
<dbReference type="Pfam" id="PF18911">
    <property type="entry name" value="PKD_4"/>
    <property type="match status" value="1"/>
</dbReference>
<dbReference type="SUPFAM" id="SSF49299">
    <property type="entry name" value="PKD domain"/>
    <property type="match status" value="1"/>
</dbReference>
<proteinExistence type="predicted"/>
<dbReference type="InterPro" id="IPR012938">
    <property type="entry name" value="Glc/Sorbosone_DH"/>
</dbReference>
<accession>A0A9X3NED8</accession>
<dbReference type="AlphaFoldDB" id="A0A9X3NED8"/>
<dbReference type="Proteomes" id="UP001147653">
    <property type="component" value="Unassembled WGS sequence"/>
</dbReference>
<dbReference type="Gene3D" id="2.60.40.10">
    <property type="entry name" value="Immunoglobulins"/>
    <property type="match status" value="1"/>
</dbReference>